<evidence type="ECO:0000256" key="5">
    <source>
        <dbReference type="SAM" id="Phobius"/>
    </source>
</evidence>
<dbReference type="EMBL" id="CP021235">
    <property type="protein sequence ID" value="ARS36244.1"/>
    <property type="molecule type" value="Genomic_DNA"/>
</dbReference>
<organism evidence="7 8">
    <name type="scientific">Pontibacter actiniarum</name>
    <dbReference type="NCBI Taxonomy" id="323450"/>
    <lineage>
        <taxon>Bacteria</taxon>
        <taxon>Pseudomonadati</taxon>
        <taxon>Bacteroidota</taxon>
        <taxon>Cytophagia</taxon>
        <taxon>Cytophagales</taxon>
        <taxon>Hymenobacteraceae</taxon>
        <taxon>Pontibacter</taxon>
    </lineage>
</organism>
<comment type="subcellular location">
    <subcellularLocation>
        <location evidence="1">Membrane</location>
        <topology evidence="1">Multi-pass membrane protein</topology>
    </subcellularLocation>
</comment>
<evidence type="ECO:0000256" key="4">
    <source>
        <dbReference type="ARBA" id="ARBA00023136"/>
    </source>
</evidence>
<dbReference type="RefSeq" id="WP_025607714.1">
    <property type="nucleotide sequence ID" value="NZ_CP021235.1"/>
</dbReference>
<feature type="transmembrane region" description="Helical" evidence="5">
    <location>
        <begin position="220"/>
        <end position="243"/>
    </location>
</feature>
<feature type="transmembrane region" description="Helical" evidence="5">
    <location>
        <begin position="140"/>
        <end position="160"/>
    </location>
</feature>
<feature type="domain" description="Sodium/calcium exchanger membrane region" evidence="6">
    <location>
        <begin position="226"/>
        <end position="372"/>
    </location>
</feature>
<keyword evidence="2 5" id="KW-0812">Transmembrane</keyword>
<evidence type="ECO:0000256" key="2">
    <source>
        <dbReference type="ARBA" id="ARBA00022692"/>
    </source>
</evidence>
<keyword evidence="4 5" id="KW-0472">Membrane</keyword>
<dbReference type="InterPro" id="IPR004481">
    <property type="entry name" value="K/Na/Ca-exchanger"/>
</dbReference>
<dbReference type="GO" id="GO:0005262">
    <property type="term" value="F:calcium channel activity"/>
    <property type="evidence" value="ECO:0007669"/>
    <property type="project" value="TreeGrafter"/>
</dbReference>
<feature type="transmembrane region" description="Helical" evidence="5">
    <location>
        <begin position="81"/>
        <end position="100"/>
    </location>
</feature>
<dbReference type="Gene3D" id="1.20.1420.30">
    <property type="entry name" value="NCX, central ion-binding region"/>
    <property type="match status" value="2"/>
</dbReference>
<feature type="transmembrane region" description="Helical" evidence="5">
    <location>
        <begin position="249"/>
        <end position="268"/>
    </location>
</feature>
<accession>A0A1X9YTW4</accession>
<feature type="transmembrane region" description="Helical" evidence="5">
    <location>
        <begin position="43"/>
        <end position="61"/>
    </location>
</feature>
<dbReference type="PANTHER" id="PTHR10846:SF73">
    <property type="entry name" value="SODIUM_CALCIUM EXCHANGER MEMBRANE REGION DOMAIN-CONTAINING PROTEIN"/>
    <property type="match status" value="1"/>
</dbReference>
<reference evidence="8" key="1">
    <citation type="submission" date="2017-05" db="EMBL/GenBank/DDBJ databases">
        <authorList>
            <person name="Ray J."/>
            <person name="Price M."/>
            <person name="Deutschbauer A."/>
        </authorList>
    </citation>
    <scope>NUCLEOTIDE SEQUENCE [LARGE SCALE GENOMIC DNA]</scope>
    <source>
        <strain evidence="8">DSM 19842</strain>
    </source>
</reference>
<protein>
    <recommendedName>
        <fullName evidence="6">Sodium/calcium exchanger membrane region domain-containing protein</fullName>
    </recommendedName>
</protein>
<dbReference type="KEGG" id="pact:CA264_12810"/>
<dbReference type="OrthoDB" id="9794225at2"/>
<keyword evidence="3 5" id="KW-1133">Transmembrane helix</keyword>
<evidence type="ECO:0000259" key="6">
    <source>
        <dbReference type="Pfam" id="PF01699"/>
    </source>
</evidence>
<dbReference type="GO" id="GO:0006874">
    <property type="term" value="P:intracellular calcium ion homeostasis"/>
    <property type="evidence" value="ECO:0007669"/>
    <property type="project" value="TreeGrafter"/>
</dbReference>
<evidence type="ECO:0000313" key="8">
    <source>
        <dbReference type="Proteomes" id="UP000266292"/>
    </source>
</evidence>
<dbReference type="GO" id="GO:0005886">
    <property type="term" value="C:plasma membrane"/>
    <property type="evidence" value="ECO:0007669"/>
    <property type="project" value="TreeGrafter"/>
</dbReference>
<feature type="transmembrane region" description="Helical" evidence="5">
    <location>
        <begin position="353"/>
        <end position="374"/>
    </location>
</feature>
<dbReference type="Pfam" id="PF01699">
    <property type="entry name" value="Na_Ca_ex"/>
    <property type="match status" value="2"/>
</dbReference>
<dbReference type="InterPro" id="IPR004837">
    <property type="entry name" value="NaCa_Exmemb"/>
</dbReference>
<feature type="transmembrane region" description="Helical" evidence="5">
    <location>
        <begin position="289"/>
        <end position="311"/>
    </location>
</feature>
<dbReference type="PANTHER" id="PTHR10846">
    <property type="entry name" value="SODIUM/POTASSIUM/CALCIUM EXCHANGER"/>
    <property type="match status" value="1"/>
</dbReference>
<dbReference type="Proteomes" id="UP000266292">
    <property type="component" value="Chromosome"/>
</dbReference>
<evidence type="ECO:0000313" key="7">
    <source>
        <dbReference type="EMBL" id="ARS36244.1"/>
    </source>
</evidence>
<evidence type="ECO:0000256" key="3">
    <source>
        <dbReference type="ARBA" id="ARBA00022989"/>
    </source>
</evidence>
<name>A0A1X9YTW4_9BACT</name>
<feature type="domain" description="Sodium/calcium exchanger membrane region" evidence="6">
    <location>
        <begin position="13"/>
        <end position="158"/>
    </location>
</feature>
<keyword evidence="8" id="KW-1185">Reference proteome</keyword>
<feature type="transmembrane region" description="Helical" evidence="5">
    <location>
        <begin position="112"/>
        <end position="134"/>
    </location>
</feature>
<proteinExistence type="predicted"/>
<dbReference type="GO" id="GO:0008273">
    <property type="term" value="F:calcium, potassium:sodium antiporter activity"/>
    <property type="evidence" value="ECO:0007669"/>
    <property type="project" value="TreeGrafter"/>
</dbReference>
<sequence length="377" mass="40914">MNNFFQDLSLVWNIVIFVLSGALVWGAGVKLSRYADKVIEKTGISEVFIGTLGLALITSLPEVATTVSAALADNVSMAVNNLFGSIALQVTVLAVADAYIKNVSLSGSLENPVSRFQGICLTFLLAVAAIAILYKDLAVFHVGLWSIVLFILYLALFYVINYFKRMRWWLTEPEERQSIGKVKAVVSKRVEEIEEEQSREGGDADDETAGKEKKELSEVILSRLGLSFLLAAVCILAGGYFVANTADAIANKTGVGSSFMGFFFVALTTSLPELSTTVSAAKLKRYRMAFSNIFGTNMLNVGLVLLADVIYTQGPALDEVGNFAAAGAILGILLTSVYQVGLTIQLRKTYFRLGFDSILVILFYIVGAVILFNMRQG</sequence>
<dbReference type="AlphaFoldDB" id="A0A1X9YTW4"/>
<evidence type="ECO:0000256" key="1">
    <source>
        <dbReference type="ARBA" id="ARBA00004141"/>
    </source>
</evidence>
<feature type="transmembrane region" description="Helical" evidence="5">
    <location>
        <begin position="12"/>
        <end position="31"/>
    </location>
</feature>
<feature type="transmembrane region" description="Helical" evidence="5">
    <location>
        <begin position="323"/>
        <end position="341"/>
    </location>
</feature>
<gene>
    <name evidence="7" type="ORF">CA264_12810</name>
</gene>
<dbReference type="InterPro" id="IPR044880">
    <property type="entry name" value="NCX_ion-bd_dom_sf"/>
</dbReference>